<dbReference type="Proteomes" id="UP000198727">
    <property type="component" value="Unassembled WGS sequence"/>
</dbReference>
<keyword evidence="2" id="KW-0472">Membrane</keyword>
<dbReference type="EMBL" id="FOWW01000006">
    <property type="protein sequence ID" value="SFQ31436.1"/>
    <property type="molecule type" value="Genomic_DNA"/>
</dbReference>
<proteinExistence type="predicted"/>
<accession>A0A1I5XI05</accession>
<evidence type="ECO:0000313" key="4">
    <source>
        <dbReference type="Proteomes" id="UP000198727"/>
    </source>
</evidence>
<keyword evidence="4" id="KW-1185">Reference proteome</keyword>
<feature type="compositionally biased region" description="Basic and acidic residues" evidence="1">
    <location>
        <begin position="158"/>
        <end position="173"/>
    </location>
</feature>
<keyword evidence="2" id="KW-0812">Transmembrane</keyword>
<evidence type="ECO:0000256" key="1">
    <source>
        <dbReference type="SAM" id="MobiDB-lite"/>
    </source>
</evidence>
<sequence length="173" mass="18406">MDTNAYVSFLIIGALLVVIDGMLIYRSGRKYLAESYGGDDTASQSMTRLTTVLFHLVALGLLALLSLIDFGEESLRAVIGKLGVLLLVLALVHGVTIAVLTRMRESQVAETVTAQRHSAAGAAPGVAPAALPTDTQYQEPTRQQMAHGPVVAPVPGQKGRDPKVSPTIENREM</sequence>
<feature type="compositionally biased region" description="Low complexity" evidence="1">
    <location>
        <begin position="120"/>
        <end position="130"/>
    </location>
</feature>
<gene>
    <name evidence="3" type="ORF">SAMN05421810_10671</name>
</gene>
<keyword evidence="2" id="KW-1133">Transmembrane helix</keyword>
<dbReference type="AlphaFoldDB" id="A0A1I5XI05"/>
<feature type="compositionally biased region" description="Polar residues" evidence="1">
    <location>
        <begin position="133"/>
        <end position="144"/>
    </location>
</feature>
<feature type="region of interest" description="Disordered" evidence="1">
    <location>
        <begin position="120"/>
        <end position="173"/>
    </location>
</feature>
<organism evidence="3 4">
    <name type="scientific">Amycolatopsis arida</name>
    <dbReference type="NCBI Taxonomy" id="587909"/>
    <lineage>
        <taxon>Bacteria</taxon>
        <taxon>Bacillati</taxon>
        <taxon>Actinomycetota</taxon>
        <taxon>Actinomycetes</taxon>
        <taxon>Pseudonocardiales</taxon>
        <taxon>Pseudonocardiaceae</taxon>
        <taxon>Amycolatopsis</taxon>
    </lineage>
</organism>
<feature type="transmembrane region" description="Helical" evidence="2">
    <location>
        <begin position="46"/>
        <end position="67"/>
    </location>
</feature>
<feature type="transmembrane region" description="Helical" evidence="2">
    <location>
        <begin position="79"/>
        <end position="100"/>
    </location>
</feature>
<dbReference type="OrthoDB" id="3693726at2"/>
<feature type="transmembrane region" description="Helical" evidence="2">
    <location>
        <begin position="6"/>
        <end position="25"/>
    </location>
</feature>
<reference evidence="4" key="1">
    <citation type="submission" date="2016-10" db="EMBL/GenBank/DDBJ databases">
        <authorList>
            <person name="Varghese N."/>
            <person name="Submissions S."/>
        </authorList>
    </citation>
    <scope>NUCLEOTIDE SEQUENCE [LARGE SCALE GENOMIC DNA]</scope>
    <source>
        <strain evidence="4">CGMCC 4.5579</strain>
    </source>
</reference>
<dbReference type="RefSeq" id="WP_092531456.1">
    <property type="nucleotide sequence ID" value="NZ_FOWW01000006.1"/>
</dbReference>
<name>A0A1I5XI05_9PSEU</name>
<protein>
    <submittedName>
        <fullName evidence="3">Uncharacterized protein</fullName>
    </submittedName>
</protein>
<evidence type="ECO:0000313" key="3">
    <source>
        <dbReference type="EMBL" id="SFQ31436.1"/>
    </source>
</evidence>
<evidence type="ECO:0000256" key="2">
    <source>
        <dbReference type="SAM" id="Phobius"/>
    </source>
</evidence>